<gene>
    <name evidence="2" type="ORF">HCAN_0202</name>
</gene>
<proteinExistence type="predicted"/>
<dbReference type="InterPro" id="IPR050834">
    <property type="entry name" value="Glycosyltransf_2"/>
</dbReference>
<dbReference type="OrthoDB" id="5379872at2"/>
<dbReference type="STRING" id="537970.HCAN_0202"/>
<evidence type="ECO:0000313" key="3">
    <source>
        <dbReference type="Proteomes" id="UP000007032"/>
    </source>
</evidence>
<sequence length="327" mass="38565">MLKISILMPCYNSEEFLQRSINSVLQQEYENWELICVDDCSKDDTYKKLQEYVSKDTRIKAIKREINGGCAASLNVSLEQCSGDFIFVLGHDDEISRDCLQGCVDRYYEVGEELDAIIPDCYFVYPDNTSGKSIIGISNDLKSKNRILSGIEAFEFSIFWNIAGFALFRADIVKQHKFLEDCMNGDEYAVRIFFLNSKKVAFSKKGKYLYHQVPTSVTKKMSPKKFDIFLVFLKLEEVAKRNQLKKSLIKKINRERYQQIHNLWQEYLENKNIFTNEEQKSIEAKFDKYEELLKPYKAFWIDSILRRERGRGYKAWILFDVFKIYYN</sequence>
<dbReference type="AlphaFoldDB" id="C5ZW04"/>
<protein>
    <submittedName>
        <fullName evidence="2">Glycosyltransferase</fullName>
    </submittedName>
</protein>
<dbReference type="RefSeq" id="WP_006655961.1">
    <property type="nucleotide sequence ID" value="NZ_CM000776.2"/>
</dbReference>
<name>C5ZW04_9HELI</name>
<evidence type="ECO:0000259" key="1">
    <source>
        <dbReference type="Pfam" id="PF00535"/>
    </source>
</evidence>
<dbReference type="GO" id="GO:0016740">
    <property type="term" value="F:transferase activity"/>
    <property type="evidence" value="ECO:0007669"/>
    <property type="project" value="UniProtKB-KW"/>
</dbReference>
<dbReference type="PANTHER" id="PTHR43685:SF2">
    <property type="entry name" value="GLYCOSYLTRANSFERASE 2-LIKE DOMAIN-CONTAINING PROTEIN"/>
    <property type="match status" value="1"/>
</dbReference>
<dbReference type="EMBL" id="CM000776">
    <property type="protein sequence ID" value="EES88923.1"/>
    <property type="molecule type" value="Genomic_DNA"/>
</dbReference>
<dbReference type="Pfam" id="PF00535">
    <property type="entry name" value="Glycos_transf_2"/>
    <property type="match status" value="1"/>
</dbReference>
<dbReference type="Gene3D" id="3.90.550.10">
    <property type="entry name" value="Spore Coat Polysaccharide Biosynthesis Protein SpsA, Chain A"/>
    <property type="match status" value="1"/>
</dbReference>
<dbReference type="PANTHER" id="PTHR43685">
    <property type="entry name" value="GLYCOSYLTRANSFERASE"/>
    <property type="match status" value="1"/>
</dbReference>
<dbReference type="Proteomes" id="UP000007032">
    <property type="component" value="Chromosome"/>
</dbReference>
<organism evidence="2 3">
    <name type="scientific">Helicobacter canadensis MIT 98-5491</name>
    <dbReference type="NCBI Taxonomy" id="537970"/>
    <lineage>
        <taxon>Bacteria</taxon>
        <taxon>Pseudomonadati</taxon>
        <taxon>Campylobacterota</taxon>
        <taxon>Epsilonproteobacteria</taxon>
        <taxon>Campylobacterales</taxon>
        <taxon>Helicobacteraceae</taxon>
        <taxon>Helicobacter</taxon>
    </lineage>
</organism>
<evidence type="ECO:0000313" key="2">
    <source>
        <dbReference type="EMBL" id="EES88923.1"/>
    </source>
</evidence>
<keyword evidence="3" id="KW-1185">Reference proteome</keyword>
<dbReference type="InterPro" id="IPR029044">
    <property type="entry name" value="Nucleotide-diphossugar_trans"/>
</dbReference>
<dbReference type="HOGENOM" id="CLU_025996_25_1_7"/>
<dbReference type="InterPro" id="IPR001173">
    <property type="entry name" value="Glyco_trans_2-like"/>
</dbReference>
<feature type="domain" description="Glycosyltransferase 2-like" evidence="1">
    <location>
        <begin position="5"/>
        <end position="175"/>
    </location>
</feature>
<accession>C5ZW04</accession>
<reference evidence="2 3" key="1">
    <citation type="journal article" date="2009" name="J. Bacteriol.">
        <title>Genome sequence of the emerging pathogen Helicobacter canadensis.</title>
        <authorList>
            <person name="Loman N.J."/>
            <person name="Snyder L.A."/>
            <person name="Linton J.D."/>
            <person name="Langdon R."/>
            <person name="Lawson A.J."/>
            <person name="Weinstock G.M."/>
            <person name="Wren B.W."/>
            <person name="Pallen M.J."/>
        </authorList>
    </citation>
    <scope>NUCLEOTIDE SEQUENCE [LARGE SCALE GENOMIC DNA]</scope>
    <source>
        <strain evidence="2 3">MIT 98-5491</strain>
    </source>
</reference>
<dbReference type="SUPFAM" id="SSF53448">
    <property type="entry name" value="Nucleotide-diphospho-sugar transferases"/>
    <property type="match status" value="1"/>
</dbReference>
<dbReference type="eggNOG" id="COG0463">
    <property type="taxonomic scope" value="Bacteria"/>
</dbReference>